<dbReference type="AlphaFoldDB" id="A0A2G9UFE2"/>
<dbReference type="Proteomes" id="UP000230423">
    <property type="component" value="Unassembled WGS sequence"/>
</dbReference>
<dbReference type="InterPro" id="IPR000477">
    <property type="entry name" value="RT_dom"/>
</dbReference>
<dbReference type="CDD" id="cd01647">
    <property type="entry name" value="RT_LTR"/>
    <property type="match status" value="1"/>
</dbReference>
<protein>
    <recommendedName>
        <fullName evidence="1">Reverse transcriptase domain-containing protein</fullName>
    </recommendedName>
</protein>
<dbReference type="Gene3D" id="3.30.70.270">
    <property type="match status" value="1"/>
</dbReference>
<evidence type="ECO:0000259" key="1">
    <source>
        <dbReference type="Pfam" id="PF00078"/>
    </source>
</evidence>
<dbReference type="PANTHER" id="PTHR37984">
    <property type="entry name" value="PROTEIN CBG26694"/>
    <property type="match status" value="1"/>
</dbReference>
<reference evidence="2" key="1">
    <citation type="submission" date="2015-09" db="EMBL/GenBank/DDBJ databases">
        <title>Draft genome of the parasitic nematode Teladorsagia circumcincta isolate WARC Sus (inbred).</title>
        <authorList>
            <person name="Mitreva M."/>
        </authorList>
    </citation>
    <scope>NUCLEOTIDE SEQUENCE [LARGE SCALE GENOMIC DNA]</scope>
    <source>
        <strain evidence="2">S</strain>
    </source>
</reference>
<dbReference type="InterPro" id="IPR050951">
    <property type="entry name" value="Retrovirus_Pol_polyprotein"/>
</dbReference>
<accession>A0A2G9UFE2</accession>
<dbReference type="PANTHER" id="PTHR37984:SF5">
    <property type="entry name" value="PROTEIN NYNRIN-LIKE"/>
    <property type="match status" value="1"/>
</dbReference>
<organism evidence="2 3">
    <name type="scientific">Teladorsagia circumcincta</name>
    <name type="common">Brown stomach worm</name>
    <name type="synonym">Ostertagia circumcincta</name>
    <dbReference type="NCBI Taxonomy" id="45464"/>
    <lineage>
        <taxon>Eukaryota</taxon>
        <taxon>Metazoa</taxon>
        <taxon>Ecdysozoa</taxon>
        <taxon>Nematoda</taxon>
        <taxon>Chromadorea</taxon>
        <taxon>Rhabditida</taxon>
        <taxon>Rhabditina</taxon>
        <taxon>Rhabditomorpha</taxon>
        <taxon>Strongyloidea</taxon>
        <taxon>Trichostrongylidae</taxon>
        <taxon>Teladorsagia</taxon>
    </lineage>
</organism>
<dbReference type="Gene3D" id="3.10.10.10">
    <property type="entry name" value="HIV Type 1 Reverse Transcriptase, subunit A, domain 1"/>
    <property type="match status" value="1"/>
</dbReference>
<name>A0A2G9UFE2_TELCI</name>
<gene>
    <name evidence="2" type="ORF">TELCIR_09253</name>
</gene>
<dbReference type="EMBL" id="KZ346843">
    <property type="protein sequence ID" value="PIO68941.1"/>
    <property type="molecule type" value="Genomic_DNA"/>
</dbReference>
<dbReference type="InterPro" id="IPR043128">
    <property type="entry name" value="Rev_trsase/Diguanyl_cyclase"/>
</dbReference>
<dbReference type="InterPro" id="IPR043502">
    <property type="entry name" value="DNA/RNA_pol_sf"/>
</dbReference>
<sequence length="104" mass="11535">MLHQHPLPTPDDVFTKLNGGTVFTQIDFADTYLRVEVDEASEELLAISTHRGPFGFNRLLFGVKSATRIFQEIMDSMFAGLNECAAYLDDVSSPAALWRSTSPP</sequence>
<evidence type="ECO:0000313" key="2">
    <source>
        <dbReference type="EMBL" id="PIO68941.1"/>
    </source>
</evidence>
<feature type="domain" description="Reverse transcriptase" evidence="1">
    <location>
        <begin position="14"/>
        <end position="91"/>
    </location>
</feature>
<dbReference type="Pfam" id="PF00078">
    <property type="entry name" value="RVT_1"/>
    <property type="match status" value="1"/>
</dbReference>
<dbReference type="SUPFAM" id="SSF56672">
    <property type="entry name" value="DNA/RNA polymerases"/>
    <property type="match status" value="1"/>
</dbReference>
<evidence type="ECO:0000313" key="3">
    <source>
        <dbReference type="Proteomes" id="UP000230423"/>
    </source>
</evidence>
<dbReference type="OrthoDB" id="5858710at2759"/>
<proteinExistence type="predicted"/>
<keyword evidence="3" id="KW-1185">Reference proteome</keyword>